<accession>A0A7R9GEG9</accession>
<gene>
    <name evidence="7" type="ORF">NMOB1V02_LOCUS7135</name>
</gene>
<keyword evidence="2" id="KW-0677">Repeat</keyword>
<dbReference type="InterPro" id="IPR000967">
    <property type="entry name" value="Znf_NFX1"/>
</dbReference>
<proteinExistence type="predicted"/>
<dbReference type="InterPro" id="IPR057373">
    <property type="entry name" value="ZNFX1"/>
</dbReference>
<dbReference type="Pfam" id="PF25396">
    <property type="entry name" value="ZNFX1"/>
    <property type="match status" value="1"/>
</dbReference>
<name>A0A7R9GEG9_9CRUS</name>
<dbReference type="InterPro" id="IPR041677">
    <property type="entry name" value="DNA2/NAM7_AAA_11"/>
</dbReference>
<dbReference type="PANTHER" id="PTHR10887:SF341">
    <property type="entry name" value="NFX1-TYPE ZINC FINGER-CONTAINING PROTEIN 1"/>
    <property type="match status" value="1"/>
</dbReference>
<reference evidence="7" key="1">
    <citation type="submission" date="2020-11" db="EMBL/GenBank/DDBJ databases">
        <authorList>
            <person name="Tran Van P."/>
        </authorList>
    </citation>
    <scope>NUCLEOTIDE SEQUENCE</scope>
</reference>
<evidence type="ECO:0000256" key="3">
    <source>
        <dbReference type="ARBA" id="ARBA00022771"/>
    </source>
</evidence>
<dbReference type="GO" id="GO:0031380">
    <property type="term" value="C:nuclear RNA-directed RNA polymerase complex"/>
    <property type="evidence" value="ECO:0007669"/>
    <property type="project" value="TreeGrafter"/>
</dbReference>
<protein>
    <recommendedName>
        <fullName evidence="6">NF-X1-type domain-containing protein</fullName>
    </recommendedName>
</protein>
<feature type="domain" description="NF-X1-type" evidence="6">
    <location>
        <begin position="1292"/>
        <end position="1310"/>
    </location>
</feature>
<dbReference type="Gene3D" id="3.40.50.300">
    <property type="entry name" value="P-loop containing nucleotide triphosphate hydrolases"/>
    <property type="match status" value="2"/>
</dbReference>
<dbReference type="InterPro" id="IPR047187">
    <property type="entry name" value="SF1_C_Upf1"/>
</dbReference>
<dbReference type="PANTHER" id="PTHR10887">
    <property type="entry name" value="DNA2/NAM7 HELICASE FAMILY"/>
    <property type="match status" value="1"/>
</dbReference>
<dbReference type="SUPFAM" id="SSF52540">
    <property type="entry name" value="P-loop containing nucleoside triphosphate hydrolases"/>
    <property type="match status" value="1"/>
</dbReference>
<keyword evidence="8" id="KW-1185">Reference proteome</keyword>
<dbReference type="SMART" id="SM00438">
    <property type="entry name" value="ZnF_NFX"/>
    <property type="match status" value="4"/>
</dbReference>
<dbReference type="Proteomes" id="UP000678499">
    <property type="component" value="Unassembled WGS sequence"/>
</dbReference>
<evidence type="ECO:0000256" key="1">
    <source>
        <dbReference type="ARBA" id="ARBA00022723"/>
    </source>
</evidence>
<dbReference type="CDD" id="cd18808">
    <property type="entry name" value="SF1_C_Upf1"/>
    <property type="match status" value="1"/>
</dbReference>
<evidence type="ECO:0000259" key="6">
    <source>
        <dbReference type="SMART" id="SM00438"/>
    </source>
</evidence>
<keyword evidence="1" id="KW-0479">Metal-binding</keyword>
<dbReference type="GO" id="GO:0031048">
    <property type="term" value="P:regulatory ncRNA-mediated heterochromatin formation"/>
    <property type="evidence" value="ECO:0007669"/>
    <property type="project" value="TreeGrafter"/>
</dbReference>
<dbReference type="Pfam" id="PF13086">
    <property type="entry name" value="AAA_11"/>
    <property type="match status" value="1"/>
</dbReference>
<dbReference type="InterPro" id="IPR041679">
    <property type="entry name" value="DNA2/NAM7-like_C"/>
</dbReference>
<dbReference type="EMBL" id="OA883685">
    <property type="protein sequence ID" value="CAD7279463.1"/>
    <property type="molecule type" value="Genomic_DNA"/>
</dbReference>
<evidence type="ECO:0000313" key="7">
    <source>
        <dbReference type="EMBL" id="CAD7279463.1"/>
    </source>
</evidence>
<keyword evidence="4" id="KW-0862">Zinc</keyword>
<dbReference type="GO" id="GO:0008270">
    <property type="term" value="F:zinc ion binding"/>
    <property type="evidence" value="ECO:0007669"/>
    <property type="project" value="UniProtKB-KW"/>
</dbReference>
<feature type="domain" description="NF-X1-type" evidence="6">
    <location>
        <begin position="1387"/>
        <end position="1404"/>
    </location>
</feature>
<feature type="coiled-coil region" evidence="5">
    <location>
        <begin position="746"/>
        <end position="773"/>
    </location>
</feature>
<feature type="domain" description="NF-X1-type" evidence="6">
    <location>
        <begin position="1239"/>
        <end position="1256"/>
    </location>
</feature>
<dbReference type="EMBL" id="CAJPEX010001648">
    <property type="protein sequence ID" value="CAG0919615.1"/>
    <property type="molecule type" value="Genomic_DNA"/>
</dbReference>
<sequence>MSLEDLQQLAEGSHAAIETAVFNAVNKKSEFLAVLEEDQLRHSCERMMLVLKVLNKAIASGVNVGAISLVLHSKLLHSLLHLNLTILAPMCRSNPAETRDLLCSEVALFDVVVKLSPSDEALSIEACANSIRMLLLDSDNSSGPDLELNRMLCRIRENLALLREAVEERDKGPKMKGILRHGRSHLVEPPENFRSLPILPSLNDILSEVEPFLRANILCGRYLNADHYVDVQFRLMKEDFVRTLREGVAQIMTKHTENVGDDFTQSHNSIENFGNYGKGVITGIFHETIGFTLELKISLRDPSQAPLEFRKRLIYGSLLCLTNDNFKSMLLASVAEQKFEDLKRGFIRIRPENSQFDLNAWTTTPEYLIVETCAFFEAYRQVLSALQRIDLENYPLKKYILYAEKRMSLPKYILEQEGEDSQVFPMEFGGKQFVGNPFSGDWPEPEELGLDKAQFRAFKAGLCREFALIQGPPGTGKNYLGLKLVQTILLRRQEFQIDDHGPILILCFTNHNLDRFLDGVRSYTQKILQIGGKFPASASLEPFTVRNAVLNSDGNAFRVSRDIWSQLLAMQSSLNELEILKKGLDDEIAGTTDLLDFNIGGKTSAEAQRRNIESIYDIKSEVPESTIERKSECIQRHFEISIMSAEQAVKNAEEEVKILSEKLKDFVEDPEDGTTFHELMKAELRLQDAERQKTNLKADSRFWKISSNVELVEPPEKIVGFEENWINARQPKARWLIYRYWVYQFLQNLSKKINADMEEYKILVERYKEAQNAALICHSRCLDVVGMTTTAAVQNLSFVQNIRAKVVVVEEAAEVLESHIVCCLSPDCEHLILIGDHQLVRPSTTAYQLGTNFGMDVSMFERMLKNHMPHERLIQQRRMQPNISNMLKLHVHEDLQDHSSVAIDDDVVSVAKNVFFVTCNSKEVLDEGSEKKSNMVLEAEFLLAFCRYLLLQGYQHEQILILTTYSEQLLVFKKFITSSFPMCVKVRITSTDDYEGEESDIILLSLVTWGNLEGSSRSSKTDSRDVAAISRAKKGLFMIGNMDALSSGSEIWRNIEHVLVKENQIGRALPLQCQNHPDEVIFILKPNQFPASGGCNRVKCETKCSIRLECGHACEKSCHVKDDPKHVLSKCWKPCGKSCPREHPCAGIYSCVSSKTDSRDVAAISRAKKGLFMIGNMDALSSGSEIWRNIEHVLLKENQIGRALPLQCQNHPDEVIFILKPNQFPASGGCNRCDKILSCGHQCQKMCVEDCGDCLIEVEKVIPDCSHSVKLPCFQAPTKGDCGRKCEKVLPCGHKCAEKCCNECTTKCSVMMKVAGNVGKCGHQERLPCHIATSSLRLSADDKMQYCSYPCGKILSCGHACVGKCYQCFRGSIHVPCKEPCRRRLVCGHICTANCCLKCLPCKERCAIACPHSVCGRLCWERCVPCSEKCLSGCRHKPCKRKCSEDCGKGDDKCNEPCEKVLDCRHKCVGFCGEICPPCRECAKDAVDFFNLTTNSACEEPNARFVRLEECNHVLEADGLDKWMRTPLEVTGPRVCPRCKAPILYSHRYKDEVNAALREVTAEKERFFDKDHDVSKIYAKLMDKTESSPAWMINKVFADGSFILIFLDEIENQQDEKSEMTFKTLNWTEFNSISNRINLIGAIAALILKSKEDNRISSDFKSRFERKLKKLAKLVMLRKHNLNEPELKVFMGEIQRFCDLAKRETMRTYETFLNETGKTWIVIIETILCADEPYTQSREAEVGSYLQAYERDLSSHKLLLEEKWSVLKNWHFEPAF</sequence>
<dbReference type="Pfam" id="PF13087">
    <property type="entry name" value="AAA_12"/>
    <property type="match status" value="1"/>
</dbReference>
<evidence type="ECO:0000256" key="2">
    <source>
        <dbReference type="ARBA" id="ARBA00022737"/>
    </source>
</evidence>
<dbReference type="InterPro" id="IPR027417">
    <property type="entry name" value="P-loop_NTPase"/>
</dbReference>
<organism evidence="7">
    <name type="scientific">Notodromas monacha</name>
    <dbReference type="NCBI Taxonomy" id="399045"/>
    <lineage>
        <taxon>Eukaryota</taxon>
        <taxon>Metazoa</taxon>
        <taxon>Ecdysozoa</taxon>
        <taxon>Arthropoda</taxon>
        <taxon>Crustacea</taxon>
        <taxon>Oligostraca</taxon>
        <taxon>Ostracoda</taxon>
        <taxon>Podocopa</taxon>
        <taxon>Podocopida</taxon>
        <taxon>Cypridocopina</taxon>
        <taxon>Cypridoidea</taxon>
        <taxon>Cyprididae</taxon>
        <taxon>Notodromas</taxon>
    </lineage>
</organism>
<dbReference type="GO" id="GO:0004386">
    <property type="term" value="F:helicase activity"/>
    <property type="evidence" value="ECO:0007669"/>
    <property type="project" value="InterPro"/>
</dbReference>
<evidence type="ECO:0000256" key="5">
    <source>
        <dbReference type="SAM" id="Coils"/>
    </source>
</evidence>
<dbReference type="InterPro" id="IPR045055">
    <property type="entry name" value="DNA2/NAM7-like"/>
</dbReference>
<evidence type="ECO:0000313" key="8">
    <source>
        <dbReference type="Proteomes" id="UP000678499"/>
    </source>
</evidence>
<feature type="coiled-coil region" evidence="5">
    <location>
        <begin position="635"/>
        <end position="699"/>
    </location>
</feature>
<feature type="domain" description="NF-X1-type" evidence="6">
    <location>
        <begin position="1110"/>
        <end position="1133"/>
    </location>
</feature>
<dbReference type="OrthoDB" id="2423195at2759"/>
<keyword evidence="5" id="KW-0175">Coiled coil</keyword>
<keyword evidence="3" id="KW-0863">Zinc-finger</keyword>
<evidence type="ECO:0000256" key="4">
    <source>
        <dbReference type="ARBA" id="ARBA00022833"/>
    </source>
</evidence>